<proteinExistence type="inferred from homology"/>
<dbReference type="GO" id="GO:0019202">
    <property type="term" value="F:amino acid kinase activity"/>
    <property type="evidence" value="ECO:0007669"/>
    <property type="project" value="TreeGrafter"/>
</dbReference>
<protein>
    <recommendedName>
        <fullName evidence="2">Aminoglycoside phosphotransferase domain-containing protein</fullName>
    </recommendedName>
</protein>
<evidence type="ECO:0000259" key="2">
    <source>
        <dbReference type="Pfam" id="PF01636"/>
    </source>
</evidence>
<evidence type="ECO:0000313" key="4">
    <source>
        <dbReference type="Proteomes" id="UP000178771"/>
    </source>
</evidence>
<sequence>MNQRIKNLMSKYSLKYVKSVREPDNRMVRSHLIVVKNTAGAKFTLKMFDSSDVDAIERFRKEIGYIRELRSNLKTRYRTWVPNIHWYSTKGDNPYYIFKYIEGCPLGKFVEDMGIKWGNFTNSNFKEFIGFFDYLSGLDEKIFRVSPQRWSYRTVQKELRYYFENAKNLLPQDLYDSVRTFVDNNHRRVFRDMSLSHRDLYPENILIKEPGSKKFAFLDWEYFSEVPVGFDGAFFYLLFWREGYWKGKIFSHYYHAYHDKEDKSRLYRYIKSFRFCLVILALRFIYQIDTFSDKSDCDFQNARLSFMSDLESALSGDIIRPNNIKFVLTYNDIAEVSKQYDIGVIRKYEIFYASKGNTVAKIDTNCGSYIFRFYSRSRSESLILRELRIFQLLSKRGIKTYNVISAKSKGLFIKHKLYGKFRKIAVLSYLRGSKIKKHWANEKAAEDAGKMLRKIHNANVIHGDYSKENVLYIKGKVTGVIDFEWGRVTSSKSAKFNDMAKAIALWLVDIRSRNIDELKFVASFVRGYCHIEPDAVLLKRIAIATISKVNEQRDIYLTTVDKTFDQNLSTHRFDTVVNKIKMIIPSDTAGHTV</sequence>
<accession>A0A1F4V4A6</accession>
<evidence type="ECO:0000256" key="1">
    <source>
        <dbReference type="ARBA" id="ARBA00038240"/>
    </source>
</evidence>
<name>A0A1F4V4A6_UNCKA</name>
<dbReference type="InterPro" id="IPR002575">
    <property type="entry name" value="Aminoglycoside_PTrfase"/>
</dbReference>
<feature type="domain" description="Aminoglycoside phosphotransferase" evidence="2">
    <location>
        <begin position="38"/>
        <end position="245"/>
    </location>
</feature>
<dbReference type="PANTHER" id="PTHR21064:SF6">
    <property type="entry name" value="AMINOGLYCOSIDE PHOSPHOTRANSFERASE DOMAIN-CONTAINING PROTEIN"/>
    <property type="match status" value="1"/>
</dbReference>
<dbReference type="Proteomes" id="UP000178771">
    <property type="component" value="Unassembled WGS sequence"/>
</dbReference>
<dbReference type="InterPro" id="IPR050249">
    <property type="entry name" value="Pseudomonas-type_ThrB"/>
</dbReference>
<dbReference type="PANTHER" id="PTHR21064">
    <property type="entry name" value="AMINOGLYCOSIDE PHOSPHOTRANSFERASE DOMAIN-CONTAINING PROTEIN-RELATED"/>
    <property type="match status" value="1"/>
</dbReference>
<reference evidence="3 4" key="1">
    <citation type="journal article" date="2016" name="Nat. Commun.">
        <title>Thousands of microbial genomes shed light on interconnected biogeochemical processes in an aquifer system.</title>
        <authorList>
            <person name="Anantharaman K."/>
            <person name="Brown C.T."/>
            <person name="Hug L.A."/>
            <person name="Sharon I."/>
            <person name="Castelle C.J."/>
            <person name="Probst A.J."/>
            <person name="Thomas B.C."/>
            <person name="Singh A."/>
            <person name="Wilkins M.J."/>
            <person name="Karaoz U."/>
            <person name="Brodie E.L."/>
            <person name="Williams K.H."/>
            <person name="Hubbard S.S."/>
            <person name="Banfield J.F."/>
        </authorList>
    </citation>
    <scope>NUCLEOTIDE SEQUENCE [LARGE SCALE GENOMIC DNA]</scope>
</reference>
<dbReference type="Gene3D" id="1.10.510.10">
    <property type="entry name" value="Transferase(Phosphotransferase) domain 1"/>
    <property type="match status" value="1"/>
</dbReference>
<dbReference type="Gene3D" id="3.30.200.20">
    <property type="entry name" value="Phosphorylase Kinase, domain 1"/>
    <property type="match status" value="1"/>
</dbReference>
<dbReference type="Gene3D" id="3.90.1200.10">
    <property type="match status" value="1"/>
</dbReference>
<comment type="caution">
    <text evidence="3">The sequence shown here is derived from an EMBL/GenBank/DDBJ whole genome shotgun (WGS) entry which is preliminary data.</text>
</comment>
<dbReference type="SUPFAM" id="SSF56112">
    <property type="entry name" value="Protein kinase-like (PK-like)"/>
    <property type="match status" value="2"/>
</dbReference>
<evidence type="ECO:0000313" key="3">
    <source>
        <dbReference type="EMBL" id="OGC52008.1"/>
    </source>
</evidence>
<organism evidence="3 4">
    <name type="scientific">candidate division WWE3 bacterium RIFCSPLOWO2_01_FULL_39_13</name>
    <dbReference type="NCBI Taxonomy" id="1802624"/>
    <lineage>
        <taxon>Bacteria</taxon>
        <taxon>Katanobacteria</taxon>
    </lineage>
</organism>
<gene>
    <name evidence="3" type="ORF">A2982_00105</name>
</gene>
<comment type="similarity">
    <text evidence="1">Belongs to the pseudomonas-type ThrB family.</text>
</comment>
<feature type="domain" description="Aminoglycoside phosphotransferase" evidence="2">
    <location>
        <begin position="358"/>
        <end position="458"/>
    </location>
</feature>
<dbReference type="AlphaFoldDB" id="A0A1F4V4A6"/>
<dbReference type="InterPro" id="IPR011009">
    <property type="entry name" value="Kinase-like_dom_sf"/>
</dbReference>
<dbReference type="EMBL" id="MEVH01000007">
    <property type="protein sequence ID" value="OGC52008.1"/>
    <property type="molecule type" value="Genomic_DNA"/>
</dbReference>
<dbReference type="Pfam" id="PF01636">
    <property type="entry name" value="APH"/>
    <property type="match status" value="2"/>
</dbReference>